<dbReference type="GO" id="GO:0004126">
    <property type="term" value="F:cytidine deaminase activity"/>
    <property type="evidence" value="ECO:0007669"/>
    <property type="project" value="TreeGrafter"/>
</dbReference>
<evidence type="ECO:0000256" key="16">
    <source>
        <dbReference type="ARBA" id="ARBA00049034"/>
    </source>
</evidence>
<comment type="catalytic activity">
    <reaction evidence="16">
        <text>a cytidine in mRNA + H2O + H(+) = a uridine in mRNA + NH4(+)</text>
        <dbReference type="Rhea" id="RHEA:74355"/>
        <dbReference type="Rhea" id="RHEA-COMP:14658"/>
        <dbReference type="Rhea" id="RHEA-COMP:15145"/>
        <dbReference type="ChEBI" id="CHEBI:15377"/>
        <dbReference type="ChEBI" id="CHEBI:15378"/>
        <dbReference type="ChEBI" id="CHEBI:28938"/>
        <dbReference type="ChEBI" id="CHEBI:65315"/>
        <dbReference type="ChEBI" id="CHEBI:82748"/>
    </reaction>
    <physiologicalReaction direction="left-to-right" evidence="16">
        <dbReference type="Rhea" id="RHEA:74356"/>
    </physiologicalReaction>
</comment>
<dbReference type="InterPro" id="IPR016192">
    <property type="entry name" value="APOBEC/CMP_deaminase_Zn-bd"/>
</dbReference>
<evidence type="ECO:0000256" key="14">
    <source>
        <dbReference type="ARBA" id="ARBA00045552"/>
    </source>
</evidence>
<keyword evidence="10" id="KW-0378">Hydrolase</keyword>
<keyword evidence="20" id="KW-1185">Reference proteome</keyword>
<dbReference type="OrthoDB" id="5956704at2759"/>
<dbReference type="InterPro" id="IPR050610">
    <property type="entry name" value="APOBEC_Cyt_Deaminase"/>
</dbReference>
<evidence type="ECO:0000256" key="5">
    <source>
        <dbReference type="ARBA" id="ARBA00012742"/>
    </source>
</evidence>
<evidence type="ECO:0000256" key="12">
    <source>
        <dbReference type="ARBA" id="ARBA00023242"/>
    </source>
</evidence>
<proteinExistence type="inferred from homology"/>
<feature type="domain" description="CMP/dCMP-type deaminase" evidence="18">
    <location>
        <begin position="4"/>
        <end position="128"/>
    </location>
</feature>
<evidence type="ECO:0000256" key="13">
    <source>
        <dbReference type="ARBA" id="ARBA00031639"/>
    </source>
</evidence>
<reference evidence="19" key="2">
    <citation type="submission" date="2025-09" db="UniProtKB">
        <authorList>
            <consortium name="Ensembl"/>
        </authorList>
    </citation>
    <scope>IDENTIFICATION</scope>
</reference>
<accession>A0A8C5TRW8</accession>
<evidence type="ECO:0000256" key="3">
    <source>
        <dbReference type="ARBA" id="ARBA00004496"/>
    </source>
</evidence>
<dbReference type="CDD" id="cd01283">
    <property type="entry name" value="cytidine_deaminase"/>
    <property type="match status" value="1"/>
</dbReference>
<dbReference type="InterPro" id="IPR016193">
    <property type="entry name" value="Cytidine_deaminase-like"/>
</dbReference>
<feature type="domain" description="CMP/dCMP-type deaminase" evidence="18">
    <location>
        <begin position="186"/>
        <end position="308"/>
    </location>
</feature>
<keyword evidence="12" id="KW-0539">Nucleus</keyword>
<keyword evidence="9" id="KW-0479">Metal-binding</keyword>
<organism evidence="19 20">
    <name type="scientific">Malurus cyaneus samueli</name>
    <dbReference type="NCBI Taxonomy" id="2593467"/>
    <lineage>
        <taxon>Eukaryota</taxon>
        <taxon>Metazoa</taxon>
        <taxon>Chordata</taxon>
        <taxon>Craniata</taxon>
        <taxon>Vertebrata</taxon>
        <taxon>Euteleostomi</taxon>
        <taxon>Archelosauria</taxon>
        <taxon>Archosauria</taxon>
        <taxon>Dinosauria</taxon>
        <taxon>Saurischia</taxon>
        <taxon>Theropoda</taxon>
        <taxon>Coelurosauria</taxon>
        <taxon>Aves</taxon>
        <taxon>Neognathae</taxon>
        <taxon>Neoaves</taxon>
        <taxon>Telluraves</taxon>
        <taxon>Australaves</taxon>
        <taxon>Passeriformes</taxon>
        <taxon>Meliphagoidea</taxon>
        <taxon>Maluridae</taxon>
        <taxon>Malurus</taxon>
    </lineage>
</organism>
<evidence type="ECO:0000256" key="10">
    <source>
        <dbReference type="ARBA" id="ARBA00022801"/>
    </source>
</evidence>
<dbReference type="Ensembl" id="ENSMCST00000012009.1">
    <property type="protein sequence ID" value="ENSMCSP00000011708.1"/>
    <property type="gene ID" value="ENSMCSG00000008215.1"/>
</dbReference>
<dbReference type="GO" id="GO:0005634">
    <property type="term" value="C:nucleus"/>
    <property type="evidence" value="ECO:0007669"/>
    <property type="project" value="UniProtKB-SubCell"/>
</dbReference>
<comment type="function">
    <text evidence="14">Cytidine deaminase catalyzing the cytidine to uridine postranscriptional editing of a variety of mRNAs. Form complexes with cofactors that confer differential editing activity and selectivity. Responsible for the postranscriptional editing of a CAA codon for Gln to a UAA codon for stop in the apolipoprotein B mRNA. Also involved in CGA (Arg) to UGA (Stop) editing in the NF1 mRNA. May also play a role in the epigenetic regulation of gene expression by participating in DNA demethylation.</text>
</comment>
<evidence type="ECO:0000259" key="18">
    <source>
        <dbReference type="PROSITE" id="PS51747"/>
    </source>
</evidence>
<dbReference type="Pfam" id="PF18774">
    <property type="entry name" value="APOBEC4_like"/>
    <property type="match status" value="1"/>
</dbReference>
<evidence type="ECO:0000256" key="11">
    <source>
        <dbReference type="ARBA" id="ARBA00022833"/>
    </source>
</evidence>
<dbReference type="GO" id="GO:0003723">
    <property type="term" value="F:RNA binding"/>
    <property type="evidence" value="ECO:0007669"/>
    <property type="project" value="TreeGrafter"/>
</dbReference>
<dbReference type="InterPro" id="IPR041547">
    <property type="entry name" value="APOBEC1"/>
</dbReference>
<dbReference type="GO" id="GO:0016554">
    <property type="term" value="P:cytidine to uridine editing"/>
    <property type="evidence" value="ECO:0007669"/>
    <property type="project" value="TreeGrafter"/>
</dbReference>
<comment type="subunit">
    <text evidence="15">Homodimer. Interacts with A1CF; form an mRNA editing complex. Interacts with RBM47; form an mRNA editing complex. Found in a complex with CELF2/CUGBP2 and A1CF. Interacts with HNRPAB. Interacts with SYNCRIP.</text>
</comment>
<evidence type="ECO:0000313" key="20">
    <source>
        <dbReference type="Proteomes" id="UP000694560"/>
    </source>
</evidence>
<comment type="catalytic activity">
    <reaction evidence="17">
        <text>cytidine(6666) in apoB mRNA + H2O + H(+) = uridine(6666) in apoB mRNA + NH4(+)</text>
        <dbReference type="Rhea" id="RHEA:21772"/>
        <dbReference type="Rhea" id="RHEA-COMP:13888"/>
        <dbReference type="Rhea" id="RHEA-COMP:13889"/>
        <dbReference type="ChEBI" id="CHEBI:15377"/>
        <dbReference type="ChEBI" id="CHEBI:15378"/>
        <dbReference type="ChEBI" id="CHEBI:28938"/>
        <dbReference type="ChEBI" id="CHEBI:65315"/>
        <dbReference type="ChEBI" id="CHEBI:82748"/>
        <dbReference type="EC" id="3.5.4.36"/>
    </reaction>
    <physiologicalReaction direction="left-to-right" evidence="17">
        <dbReference type="Rhea" id="RHEA:21773"/>
    </physiologicalReaction>
</comment>
<name>A0A8C5TRW8_9PASS</name>
<dbReference type="Pfam" id="PF18750">
    <property type="entry name" value="SNAD4"/>
    <property type="match status" value="1"/>
</dbReference>
<protein>
    <recommendedName>
        <fullName evidence="6">C-&gt;U-editing enzyme APOBEC-1</fullName>
        <ecNumber evidence="5">3.5.4.36</ecNumber>
    </recommendedName>
    <alternativeName>
        <fullName evidence="13">mRNA(cytosine(6666)) deaminase 1</fullName>
    </alternativeName>
</protein>
<evidence type="ECO:0000256" key="15">
    <source>
        <dbReference type="ARBA" id="ARBA00046509"/>
    </source>
</evidence>
<comment type="similarity">
    <text evidence="4">Belongs to the cytidine and deoxycytidylate deaminase family.</text>
</comment>
<dbReference type="InterPro" id="IPR002125">
    <property type="entry name" value="CMP_dCMP_dom"/>
</dbReference>
<dbReference type="Proteomes" id="UP000694560">
    <property type="component" value="Unplaced"/>
</dbReference>
<dbReference type="SUPFAM" id="SSF53927">
    <property type="entry name" value="Cytidine deaminase-like"/>
    <property type="match status" value="2"/>
</dbReference>
<sequence length="353" mass="42875">KCKQQENPIKQKYSDTLKEQFDPYEFPRETHLLCELWWGENGRSWTHWVRNYYDDDRHAEEYFLNEIFELRSNRSCHISWYLSWSPCADCCDEILSFLRRCPNVHMDIRVARLYYTNIEANRRGLRALDMLTDRLNIGVMEMADYSYCWDNFVQRDDDDDDYDDDDDWTWNFAPEISRNLGITVLLVLLFRWKMEPRDFQRYYSPSHHHQRSVYLLYEIRWRRRSIWRNWCSSNPHQHAEVNFLENCFNNRPQVPCSITWFLSASPCGNCSRRIVEFLRSHPNVTLRIYAARLFRHHDNRNREGLRNLMRNEVTVLIMGPEGNRFSLSKSCLKETFRSWNGRVPFSVYVLLAW</sequence>
<dbReference type="PANTHER" id="PTHR13857:SF26">
    <property type="entry name" value="C-U-EDITING ENZYME APOBEC-1"/>
    <property type="match status" value="1"/>
</dbReference>
<dbReference type="GO" id="GO:0006397">
    <property type="term" value="P:mRNA processing"/>
    <property type="evidence" value="ECO:0007669"/>
    <property type="project" value="UniProtKB-KW"/>
</dbReference>
<keyword evidence="7" id="KW-0963">Cytoplasm</keyword>
<dbReference type="PROSITE" id="PS51747">
    <property type="entry name" value="CYT_DCMP_DEAMINASES_2"/>
    <property type="match status" value="2"/>
</dbReference>
<reference evidence="19" key="1">
    <citation type="submission" date="2025-08" db="UniProtKB">
        <authorList>
            <consortium name="Ensembl"/>
        </authorList>
    </citation>
    <scope>IDENTIFICATION</scope>
</reference>
<dbReference type="GO" id="GO:0008270">
    <property type="term" value="F:zinc ion binding"/>
    <property type="evidence" value="ECO:0007669"/>
    <property type="project" value="InterPro"/>
</dbReference>
<evidence type="ECO:0000256" key="6">
    <source>
        <dbReference type="ARBA" id="ARBA00014786"/>
    </source>
</evidence>
<comment type="subcellular location">
    <subcellularLocation>
        <location evidence="3">Cytoplasm</location>
    </subcellularLocation>
    <subcellularLocation>
        <location evidence="2">Nucleus</location>
    </subcellularLocation>
</comment>
<evidence type="ECO:0000256" key="17">
    <source>
        <dbReference type="ARBA" id="ARBA00049310"/>
    </source>
</evidence>
<dbReference type="PROSITE" id="PS00903">
    <property type="entry name" value="CYT_DCMP_DEAMINASES_1"/>
    <property type="match status" value="2"/>
</dbReference>
<evidence type="ECO:0000256" key="8">
    <source>
        <dbReference type="ARBA" id="ARBA00022664"/>
    </source>
</evidence>
<dbReference type="AlphaFoldDB" id="A0A8C5TRW8"/>
<evidence type="ECO:0000256" key="9">
    <source>
        <dbReference type="ARBA" id="ARBA00022723"/>
    </source>
</evidence>
<evidence type="ECO:0000256" key="2">
    <source>
        <dbReference type="ARBA" id="ARBA00004123"/>
    </source>
</evidence>
<keyword evidence="11" id="KW-0862">Zinc</keyword>
<dbReference type="EC" id="3.5.4.36" evidence="5"/>
<dbReference type="GO" id="GO:0005737">
    <property type="term" value="C:cytoplasm"/>
    <property type="evidence" value="ECO:0007669"/>
    <property type="project" value="UniProtKB-SubCell"/>
</dbReference>
<dbReference type="PANTHER" id="PTHR13857">
    <property type="entry name" value="MRNA EDITING ENZYME"/>
    <property type="match status" value="1"/>
</dbReference>
<evidence type="ECO:0000256" key="7">
    <source>
        <dbReference type="ARBA" id="ARBA00022490"/>
    </source>
</evidence>
<dbReference type="Gene3D" id="3.40.140.10">
    <property type="entry name" value="Cytidine Deaminase, domain 2"/>
    <property type="match status" value="2"/>
</dbReference>
<evidence type="ECO:0000256" key="4">
    <source>
        <dbReference type="ARBA" id="ARBA00006576"/>
    </source>
</evidence>
<keyword evidence="8" id="KW-0507">mRNA processing</keyword>
<evidence type="ECO:0000256" key="1">
    <source>
        <dbReference type="ARBA" id="ARBA00001947"/>
    </source>
</evidence>
<comment type="cofactor">
    <cofactor evidence="1">
        <name>Zn(2+)</name>
        <dbReference type="ChEBI" id="CHEBI:29105"/>
    </cofactor>
</comment>
<evidence type="ECO:0000313" key="19">
    <source>
        <dbReference type="Ensembl" id="ENSMCSP00000011708.1"/>
    </source>
</evidence>